<dbReference type="Proteomes" id="UP001565927">
    <property type="component" value="Unassembled WGS sequence"/>
</dbReference>
<comment type="caution">
    <text evidence="2">The sequence shown here is derived from an EMBL/GenBank/DDBJ whole genome shotgun (WGS) entry which is preliminary data.</text>
</comment>
<keyword evidence="3" id="KW-1185">Reference proteome</keyword>
<evidence type="ECO:0008006" key="4">
    <source>
        <dbReference type="Google" id="ProtNLM"/>
    </source>
</evidence>
<name>A0ABV4GXC1_9ACTN</name>
<accession>A0ABV4GXC1</accession>
<evidence type="ECO:0000313" key="3">
    <source>
        <dbReference type="Proteomes" id="UP001565927"/>
    </source>
</evidence>
<proteinExistence type="predicted"/>
<evidence type="ECO:0000313" key="2">
    <source>
        <dbReference type="EMBL" id="MEZ0163978.1"/>
    </source>
</evidence>
<organism evidence="2 3">
    <name type="scientific">Kineococcus halophytocola</name>
    <dbReference type="NCBI Taxonomy" id="3234027"/>
    <lineage>
        <taxon>Bacteria</taxon>
        <taxon>Bacillati</taxon>
        <taxon>Actinomycetota</taxon>
        <taxon>Actinomycetes</taxon>
        <taxon>Kineosporiales</taxon>
        <taxon>Kineosporiaceae</taxon>
        <taxon>Kineococcus</taxon>
    </lineage>
</organism>
<sequence length="317" mass="34212">MPTIPDHLLATAREQQNLLTRAQLYGAGVTSAQIRWALGRHWRGVHPDVFLLATGRIDPAQRLVAAALFAGAGAQIGSSTAARYFGLTSVPDDGVARLFVPWGAKSRERPGVSVRRTRRPDPRPWSRGPLAFTSPARTVVDAARQLRGDAVRAVVFEAVQRRMVTVEQLAAEVEAGAIRGSAAVRAAVLEVSGGAWSLPESEFADCLAGSRVLPEVLLNPVLTTLDGSVLPSPDGYLEEVGLALQVHSRRHHLFEDDWESTLRTDTALGAVGVPLMAFSPRTLRTESARVLAAVERAYLGLRGRPRPPVVARARRLV</sequence>
<dbReference type="EMBL" id="JBGFTU010000004">
    <property type="protein sequence ID" value="MEZ0163978.1"/>
    <property type="molecule type" value="Genomic_DNA"/>
</dbReference>
<evidence type="ECO:0000256" key="1">
    <source>
        <dbReference type="SAM" id="MobiDB-lite"/>
    </source>
</evidence>
<gene>
    <name evidence="2" type="ORF">AB2L27_04265</name>
</gene>
<dbReference type="RefSeq" id="WP_370440232.1">
    <property type="nucleotide sequence ID" value="NZ_JBGFTU010000004.1"/>
</dbReference>
<feature type="region of interest" description="Disordered" evidence="1">
    <location>
        <begin position="110"/>
        <end position="130"/>
    </location>
</feature>
<reference evidence="2 3" key="1">
    <citation type="submission" date="2024-07" db="EMBL/GenBank/DDBJ databases">
        <authorList>
            <person name="Thanompreechachai J."/>
            <person name="Duangmal K."/>
        </authorList>
    </citation>
    <scope>NUCLEOTIDE SEQUENCE [LARGE SCALE GENOMIC DNA]</scope>
    <source>
        <strain evidence="2 3">LSe6-4</strain>
    </source>
</reference>
<protein>
    <recommendedName>
        <fullName evidence="4">Transcriptional regulator</fullName>
    </recommendedName>
</protein>